<protein>
    <recommendedName>
        <fullName evidence="4">Carboxypeptidase regulatory-like domain-containing protein</fullName>
    </recommendedName>
</protein>
<dbReference type="RefSeq" id="WP_316410903.1">
    <property type="nucleotide sequence ID" value="NZ_AP027081.1"/>
</dbReference>
<evidence type="ECO:0000313" key="2">
    <source>
        <dbReference type="EMBL" id="BDU75217.1"/>
    </source>
</evidence>
<dbReference type="AlphaFoldDB" id="A0AA48KCC7"/>
<keyword evidence="1" id="KW-0732">Signal</keyword>
<evidence type="ECO:0000313" key="3">
    <source>
        <dbReference type="Proteomes" id="UP001228113"/>
    </source>
</evidence>
<evidence type="ECO:0000256" key="1">
    <source>
        <dbReference type="SAM" id="SignalP"/>
    </source>
</evidence>
<feature type="chain" id="PRO_5041367130" description="Carboxypeptidase regulatory-like domain-containing protein" evidence="1">
    <location>
        <begin position="27"/>
        <end position="654"/>
    </location>
</feature>
<evidence type="ECO:0008006" key="4">
    <source>
        <dbReference type="Google" id="ProtNLM"/>
    </source>
</evidence>
<keyword evidence="3" id="KW-1185">Reference proteome</keyword>
<accession>A0AA48KCC7</accession>
<dbReference type="Proteomes" id="UP001228113">
    <property type="component" value="Chromosome"/>
</dbReference>
<dbReference type="EMBL" id="AP027081">
    <property type="protein sequence ID" value="BDU75217.1"/>
    <property type="molecule type" value="Genomic_DNA"/>
</dbReference>
<sequence length="654" mass="69922">MVVRPIGLRACAAMLFSAFVLLSGLACGKSAARKAAEATTFDVSGTVKYTRIPVHYDANGVPTGYETDSSTFVSAAARGVVVRVFQKKPQIGTDYQSVDVWTLVGTTTTDSDGKYAVNGSALKGYPTFVELASVATQAVSPASVITLIADPAGVYSTSRILDRPIYAQRKALDGTVSSGDPTHASLGTASATVDFTVGLDDPWMVVGQKWWIPASSSFAMPETVAAGSRVVGILDSFYVFGQVYGNCVPTSTSGALDLHYRPGLTARRGTFVEYNPELLPLSWDGSAYHYLGAVAGGGTLDGTVQQDDAFNTNVLYRMLGRNMVYGQRKTAVLPDGNPATSLAPDLVLVEGFGDAMAAEMVKSPYLCGPTPATRFTAVRDIRDLSALTPAQISGFSAPAITALTWDLALINTKITAPGTATAWKDITPINLLRFYTLLAPTADSGTATVTTDCVSLFTQLARLQEDKGSADNSDLKTFFTDAVLTPLCAKYNVTWSGKDNAILPKYTQTWGIDPDTLVTPFPTFTMSMAQAVKTRRYDITYPAGTAVETAVDAYPNTSYDEVRYARFALTSDRAYTLRVTTVPALPAGAQIEVRLDGDAQQTYLFPKLSSQALTLAGNPSDFSTPTWHTLRIRILSPDVQVPGTQVTIHLEKKN</sequence>
<dbReference type="PROSITE" id="PS51257">
    <property type="entry name" value="PROKAR_LIPOPROTEIN"/>
    <property type="match status" value="1"/>
</dbReference>
<feature type="signal peptide" evidence="1">
    <location>
        <begin position="1"/>
        <end position="26"/>
    </location>
</feature>
<dbReference type="KEGG" id="msea:METESE_01750"/>
<organism evidence="2 3">
    <name type="scientific">Mesoterricola sediminis</name>
    <dbReference type="NCBI Taxonomy" id="2927980"/>
    <lineage>
        <taxon>Bacteria</taxon>
        <taxon>Pseudomonadati</taxon>
        <taxon>Acidobacteriota</taxon>
        <taxon>Holophagae</taxon>
        <taxon>Holophagales</taxon>
        <taxon>Holophagaceae</taxon>
        <taxon>Mesoterricola</taxon>
    </lineage>
</organism>
<gene>
    <name evidence="2" type="ORF">METESE_01750</name>
</gene>
<reference evidence="2" key="1">
    <citation type="journal article" date="2023" name="Int. J. Syst. Evol. Microbiol.">
        <title>Mesoterricola silvestris gen. nov., sp. nov., Mesoterricola sediminis sp. nov., Geothrix oryzae sp. nov., Geothrix edaphica sp. nov., Geothrix rubra sp. nov., and Geothrix limicola sp. nov., six novel members of Acidobacteriota isolated from soils.</title>
        <authorList>
            <person name="Itoh H."/>
            <person name="Sugisawa Y."/>
            <person name="Mise K."/>
            <person name="Xu Z."/>
            <person name="Kuniyasu M."/>
            <person name="Ushijima N."/>
            <person name="Kawano K."/>
            <person name="Kobayashi E."/>
            <person name="Shiratori Y."/>
            <person name="Masuda Y."/>
            <person name="Senoo K."/>
        </authorList>
    </citation>
    <scope>NUCLEOTIDE SEQUENCE</scope>
    <source>
        <strain evidence="2">W786</strain>
    </source>
</reference>
<name>A0AA48KCC7_9BACT</name>
<proteinExistence type="predicted"/>